<evidence type="ECO:0000313" key="2">
    <source>
        <dbReference type="Proteomes" id="UP000023152"/>
    </source>
</evidence>
<dbReference type="Proteomes" id="UP000023152">
    <property type="component" value="Unassembled WGS sequence"/>
</dbReference>
<keyword evidence="2" id="KW-1185">Reference proteome</keyword>
<evidence type="ECO:0000313" key="1">
    <source>
        <dbReference type="EMBL" id="ETO11574.1"/>
    </source>
</evidence>
<sequence length="446" mass="51541">MDVRAFKKSHKKISKLNENIDKIFATTDKTDLVFKLIGDYKVNTTILHNALQTVAKESAEYINQYGLQDQLHKCETLIEKYDKIWSNIKFCVDDVNSKINFDEIEDEELQNYALINEKDIYQLPILEKVLYANEKLKSTKGPANAFHDTSVNWLNEFKILIQDSMFVDSMNNLQFKTYDAFITKCKDLQMRGDNLQKVYTIYHDIHNALDISNFAQDGAKNVDITTQETYYNSILNKFTAILGFKAQYFTTTTKNVLGKETTWLEWIKFWKAEEKSKEGTNKEASINISDEFKNIDDPFILEIIHEKFQAFTEALVDRAKIECFKIGIQKLQDGSACKVRSLKEDIKENFETQCGEINKVAKDIVNNCKQMFYMETIHDELIEKAIVNASTIRGKSLDDEAHSLLICSQTECQLLDPEVTDAKKVFTLENPKDILVQDAIYDNNEV</sequence>
<accession>X6MCH9</accession>
<gene>
    <name evidence="1" type="ORF">RFI_25803</name>
</gene>
<dbReference type="AlphaFoldDB" id="X6MCH9"/>
<organism evidence="1 2">
    <name type="scientific">Reticulomyxa filosa</name>
    <dbReference type="NCBI Taxonomy" id="46433"/>
    <lineage>
        <taxon>Eukaryota</taxon>
        <taxon>Sar</taxon>
        <taxon>Rhizaria</taxon>
        <taxon>Retaria</taxon>
        <taxon>Foraminifera</taxon>
        <taxon>Monothalamids</taxon>
        <taxon>Reticulomyxidae</taxon>
        <taxon>Reticulomyxa</taxon>
    </lineage>
</organism>
<dbReference type="EMBL" id="ASPP01022326">
    <property type="protein sequence ID" value="ETO11574.1"/>
    <property type="molecule type" value="Genomic_DNA"/>
</dbReference>
<comment type="caution">
    <text evidence="1">The sequence shown here is derived from an EMBL/GenBank/DDBJ whole genome shotgun (WGS) entry which is preliminary data.</text>
</comment>
<name>X6MCH9_RETFI</name>
<reference evidence="1 2" key="1">
    <citation type="journal article" date="2013" name="Curr. Biol.">
        <title>The Genome of the Foraminiferan Reticulomyxa filosa.</title>
        <authorList>
            <person name="Glockner G."/>
            <person name="Hulsmann N."/>
            <person name="Schleicher M."/>
            <person name="Noegel A.A."/>
            <person name="Eichinger L."/>
            <person name="Gallinger C."/>
            <person name="Pawlowski J."/>
            <person name="Sierra R."/>
            <person name="Euteneuer U."/>
            <person name="Pillet L."/>
            <person name="Moustafa A."/>
            <person name="Platzer M."/>
            <person name="Groth M."/>
            <person name="Szafranski K."/>
            <person name="Schliwa M."/>
        </authorList>
    </citation>
    <scope>NUCLEOTIDE SEQUENCE [LARGE SCALE GENOMIC DNA]</scope>
</reference>
<proteinExistence type="predicted"/>
<protein>
    <submittedName>
        <fullName evidence="1">Uncharacterized protein</fullName>
    </submittedName>
</protein>